<accession>W4M8G7</accession>
<reference evidence="1 2" key="1">
    <citation type="journal article" date="2014" name="Nature">
        <title>An environmental bacterial taxon with a large and distinct metabolic repertoire.</title>
        <authorList>
            <person name="Wilson M.C."/>
            <person name="Mori T."/>
            <person name="Ruckert C."/>
            <person name="Uria A.R."/>
            <person name="Helf M.J."/>
            <person name="Takada K."/>
            <person name="Gernert C."/>
            <person name="Steffens U.A."/>
            <person name="Heycke N."/>
            <person name="Schmitt S."/>
            <person name="Rinke C."/>
            <person name="Helfrich E.J."/>
            <person name="Brachmann A.O."/>
            <person name="Gurgui C."/>
            <person name="Wakimoto T."/>
            <person name="Kracht M."/>
            <person name="Crusemann M."/>
            <person name="Hentschel U."/>
            <person name="Abe I."/>
            <person name="Matsunaga S."/>
            <person name="Kalinowski J."/>
            <person name="Takeyama H."/>
            <person name="Piel J."/>
        </authorList>
    </citation>
    <scope>NUCLEOTIDE SEQUENCE [LARGE SCALE GENOMIC DNA]</scope>
    <source>
        <strain evidence="2">TSY2</strain>
    </source>
</reference>
<dbReference type="HOGENOM" id="CLU_2245004_0_0_7"/>
<proteinExistence type="predicted"/>
<evidence type="ECO:0000313" key="2">
    <source>
        <dbReference type="Proteomes" id="UP000019140"/>
    </source>
</evidence>
<organism evidence="1 2">
    <name type="scientific">Candidatus Entotheonella gemina</name>
    <dbReference type="NCBI Taxonomy" id="1429439"/>
    <lineage>
        <taxon>Bacteria</taxon>
        <taxon>Pseudomonadati</taxon>
        <taxon>Nitrospinota/Tectimicrobiota group</taxon>
        <taxon>Candidatus Tectimicrobiota</taxon>
        <taxon>Candidatus Entotheonellia</taxon>
        <taxon>Candidatus Entotheonellales</taxon>
        <taxon>Candidatus Entotheonellaceae</taxon>
        <taxon>Candidatus Entotheonella</taxon>
    </lineage>
</organism>
<sequence>MRKVRPETLSEDTVAVLQVQTSTDELERLVPVKMHPLDPLSEPEPSIGALIQLQSGDLIVATYGQETHTLLIEIPESKSIAKMIKIILNEIPINKQCILWQANT</sequence>
<protein>
    <submittedName>
        <fullName evidence="1">Uncharacterized protein</fullName>
    </submittedName>
</protein>
<comment type="caution">
    <text evidence="1">The sequence shown here is derived from an EMBL/GenBank/DDBJ whole genome shotgun (WGS) entry which is preliminary data.</text>
</comment>
<name>W4M8G7_9BACT</name>
<dbReference type="AlphaFoldDB" id="W4M8G7"/>
<dbReference type="EMBL" id="AZHX01000682">
    <property type="protein sequence ID" value="ETX06495.1"/>
    <property type="molecule type" value="Genomic_DNA"/>
</dbReference>
<gene>
    <name evidence="1" type="ORF">ETSY2_16785</name>
</gene>
<keyword evidence="2" id="KW-1185">Reference proteome</keyword>
<dbReference type="Proteomes" id="UP000019140">
    <property type="component" value="Unassembled WGS sequence"/>
</dbReference>
<evidence type="ECO:0000313" key="1">
    <source>
        <dbReference type="EMBL" id="ETX06495.1"/>
    </source>
</evidence>